<organism evidence="3">
    <name type="scientific">metagenome</name>
    <dbReference type="NCBI Taxonomy" id="256318"/>
    <lineage>
        <taxon>unclassified sequences</taxon>
        <taxon>metagenomes</taxon>
    </lineage>
</organism>
<gene>
    <name evidence="3" type="ORF">NOCA2520017</name>
</gene>
<evidence type="ECO:0000259" key="2">
    <source>
        <dbReference type="Pfam" id="PF08669"/>
    </source>
</evidence>
<dbReference type="InterPro" id="IPR029043">
    <property type="entry name" value="GcvT/YgfZ_C"/>
</dbReference>
<dbReference type="InterPro" id="IPR006222">
    <property type="entry name" value="GCVT_N"/>
</dbReference>
<sequence length="400" mass="45325">MIRTTPFHPRLSELNTTGLYTHWAGHLSALRYTHAPKHEYFAVRNGVGVFDGSPLYKYWIRGRDAERLLAGVFVRDIRTCRPGRAHYTVWCDDRGFVMEDGVVFRHGDNEFFLTSARPQLGYLSDLARRLEVELIDVSDDFGILALQGPRSRAVLAALTDDTTSLRYFEHTETKVASTPITVSRTGYTGDLGYEIRVPSDRALDVLDALLEAGQPHGLRPFGEDALMMLRIEAGLPLVDVDFHNSRLVFTDHDRVTPTELGLGWMLRGLDDDRAFIGRDALRRERADRTSRWATVGLVVDWQHWDALYREAGLLPDKSEMPLGWESMLYDADGEQIGYATAFMYSPVLQRHIAMARVRPAFAAVDTEVDLEVTINHHNTKVLARTARLPLFNPERKTSTP</sequence>
<dbReference type="Pfam" id="PF01571">
    <property type="entry name" value="GCV_T"/>
    <property type="match status" value="1"/>
</dbReference>
<protein>
    <submittedName>
        <fullName evidence="3">Putative Glycine cleavage T protein (Aminomethyl transferase)</fullName>
    </submittedName>
</protein>
<reference evidence="3" key="1">
    <citation type="submission" date="2015-08" db="EMBL/GenBank/DDBJ databases">
        <authorList>
            <person name="Babu N.S."/>
            <person name="Beckwith C.J."/>
            <person name="Beseler K.G."/>
            <person name="Brison A."/>
            <person name="Carone J.V."/>
            <person name="Caskin T.P."/>
            <person name="Diamond M."/>
            <person name="Durham M.E."/>
            <person name="Foxe J.M."/>
            <person name="Go M."/>
            <person name="Henderson B.A."/>
            <person name="Jones I.B."/>
            <person name="McGettigan J.A."/>
            <person name="Micheletti S.J."/>
            <person name="Nasrallah M.E."/>
            <person name="Ortiz D."/>
            <person name="Piller C.R."/>
            <person name="Privatt S.R."/>
            <person name="Schneider S.L."/>
            <person name="Sharp S."/>
            <person name="Smith T.C."/>
            <person name="Stanton J.D."/>
            <person name="Ullery H.E."/>
            <person name="Wilson R.J."/>
            <person name="Serrano M.G."/>
            <person name="Buck G."/>
            <person name="Lee V."/>
            <person name="Wang Y."/>
            <person name="Carvalho R."/>
            <person name="Voegtly L."/>
            <person name="Shi R."/>
            <person name="Duckworth R."/>
            <person name="Johnson A."/>
            <person name="Loviza R."/>
            <person name="Walstead R."/>
            <person name="Shah Z."/>
            <person name="Kiflezghi M."/>
            <person name="Wade K."/>
            <person name="Ball S.L."/>
            <person name="Bradley K.W."/>
            <person name="Asai D.J."/>
            <person name="Bowman C.A."/>
            <person name="Russell D.A."/>
            <person name="Pope W.H."/>
            <person name="Jacobs-Sera D."/>
            <person name="Hendrix R.W."/>
            <person name="Hatfull G.F."/>
        </authorList>
    </citation>
    <scope>NUCLEOTIDE SEQUENCE</scope>
</reference>
<proteinExistence type="predicted"/>
<dbReference type="Pfam" id="PF08669">
    <property type="entry name" value="GCV_T_C"/>
    <property type="match status" value="1"/>
</dbReference>
<dbReference type="Gene3D" id="3.30.1360.120">
    <property type="entry name" value="Probable tRNA modification gtpase trme, domain 1"/>
    <property type="match status" value="1"/>
</dbReference>
<accession>A0A2P2C9G9</accession>
<feature type="domain" description="GCVT N-terminal" evidence="1">
    <location>
        <begin position="32"/>
        <end position="266"/>
    </location>
</feature>
<dbReference type="GO" id="GO:0016740">
    <property type="term" value="F:transferase activity"/>
    <property type="evidence" value="ECO:0007669"/>
    <property type="project" value="UniProtKB-KW"/>
</dbReference>
<dbReference type="InterPro" id="IPR028896">
    <property type="entry name" value="GcvT/YgfZ/DmdA"/>
</dbReference>
<dbReference type="AlphaFoldDB" id="A0A2P2C9G9"/>
<keyword evidence="3" id="KW-0808">Transferase</keyword>
<name>A0A2P2C9G9_9ZZZZ</name>
<feature type="domain" description="Aminomethyltransferase C-terminal" evidence="2">
    <location>
        <begin position="312"/>
        <end position="383"/>
    </location>
</feature>
<dbReference type="EMBL" id="CZKA01000048">
    <property type="protein sequence ID" value="CUR58613.1"/>
    <property type="molecule type" value="Genomic_DNA"/>
</dbReference>
<dbReference type="PANTHER" id="PTHR43757">
    <property type="entry name" value="AMINOMETHYLTRANSFERASE"/>
    <property type="match status" value="1"/>
</dbReference>
<dbReference type="SUPFAM" id="SSF101790">
    <property type="entry name" value="Aminomethyltransferase beta-barrel domain"/>
    <property type="match status" value="1"/>
</dbReference>
<dbReference type="InterPro" id="IPR013977">
    <property type="entry name" value="GcvT_C"/>
</dbReference>
<dbReference type="SUPFAM" id="SSF103025">
    <property type="entry name" value="Folate-binding domain"/>
    <property type="match status" value="1"/>
</dbReference>
<evidence type="ECO:0000313" key="3">
    <source>
        <dbReference type="EMBL" id="CUR58613.1"/>
    </source>
</evidence>
<dbReference type="InterPro" id="IPR027266">
    <property type="entry name" value="TrmE/GcvT-like"/>
</dbReference>
<dbReference type="PIRSF" id="PIRSF006487">
    <property type="entry name" value="GcvT"/>
    <property type="match status" value="1"/>
</dbReference>
<dbReference type="PANTHER" id="PTHR43757:SF2">
    <property type="entry name" value="AMINOMETHYLTRANSFERASE, MITOCHONDRIAL"/>
    <property type="match status" value="1"/>
</dbReference>
<evidence type="ECO:0000259" key="1">
    <source>
        <dbReference type="Pfam" id="PF01571"/>
    </source>
</evidence>